<accession>A0A9Q1QVC3</accession>
<feature type="compositionally biased region" description="Polar residues" evidence="1">
    <location>
        <begin position="40"/>
        <end position="70"/>
    </location>
</feature>
<evidence type="ECO:0000256" key="1">
    <source>
        <dbReference type="SAM" id="MobiDB-lite"/>
    </source>
</evidence>
<feature type="region of interest" description="Disordered" evidence="1">
    <location>
        <begin position="35"/>
        <end position="78"/>
    </location>
</feature>
<dbReference type="AlphaFoldDB" id="A0A9Q1QVC3"/>
<dbReference type="EMBL" id="JAJAGQ010000022">
    <property type="protein sequence ID" value="KAJ8530125.1"/>
    <property type="molecule type" value="Genomic_DNA"/>
</dbReference>
<proteinExistence type="predicted"/>
<organism evidence="2 3">
    <name type="scientific">Anisodus acutangulus</name>
    <dbReference type="NCBI Taxonomy" id="402998"/>
    <lineage>
        <taxon>Eukaryota</taxon>
        <taxon>Viridiplantae</taxon>
        <taxon>Streptophyta</taxon>
        <taxon>Embryophyta</taxon>
        <taxon>Tracheophyta</taxon>
        <taxon>Spermatophyta</taxon>
        <taxon>Magnoliopsida</taxon>
        <taxon>eudicotyledons</taxon>
        <taxon>Gunneridae</taxon>
        <taxon>Pentapetalae</taxon>
        <taxon>asterids</taxon>
        <taxon>lamiids</taxon>
        <taxon>Solanales</taxon>
        <taxon>Solanaceae</taxon>
        <taxon>Solanoideae</taxon>
        <taxon>Hyoscyameae</taxon>
        <taxon>Anisodus</taxon>
    </lineage>
</organism>
<gene>
    <name evidence="2" type="ORF">K7X08_036960</name>
</gene>
<evidence type="ECO:0000313" key="2">
    <source>
        <dbReference type="EMBL" id="KAJ8530125.1"/>
    </source>
</evidence>
<name>A0A9Q1QVC3_9SOLA</name>
<sequence length="107" mass="11040">MESTQVTTTLMATVEAIAPAIITGVASSKAMTEVIGQDPPENTGNKAKNNFGTQAPVSDQSTGDASNTVPGLNGKISDHTSKELNVRIEGGQSYAAVIGQHLSRKSL</sequence>
<dbReference type="Proteomes" id="UP001152561">
    <property type="component" value="Unassembled WGS sequence"/>
</dbReference>
<keyword evidence="3" id="KW-1185">Reference proteome</keyword>
<protein>
    <submittedName>
        <fullName evidence="2">Uncharacterized protein</fullName>
    </submittedName>
</protein>
<comment type="caution">
    <text evidence="2">The sequence shown here is derived from an EMBL/GenBank/DDBJ whole genome shotgun (WGS) entry which is preliminary data.</text>
</comment>
<evidence type="ECO:0000313" key="3">
    <source>
        <dbReference type="Proteomes" id="UP001152561"/>
    </source>
</evidence>
<reference evidence="3" key="1">
    <citation type="journal article" date="2023" name="Proc. Natl. Acad. Sci. U.S.A.">
        <title>Genomic and structural basis for evolution of tropane alkaloid biosynthesis.</title>
        <authorList>
            <person name="Wanga Y.-J."/>
            <person name="Taina T."/>
            <person name="Yua J.-Y."/>
            <person name="Lia J."/>
            <person name="Xua B."/>
            <person name="Chenc J."/>
            <person name="D'Auriad J.C."/>
            <person name="Huanga J.-P."/>
            <person name="Huanga S.-X."/>
        </authorList>
    </citation>
    <scope>NUCLEOTIDE SEQUENCE [LARGE SCALE GENOMIC DNA]</scope>
    <source>
        <strain evidence="3">cv. KIB-2019</strain>
    </source>
</reference>